<organism evidence="1 2">
    <name type="scientific">Agrocybe chaxingu</name>
    <dbReference type="NCBI Taxonomy" id="84603"/>
    <lineage>
        <taxon>Eukaryota</taxon>
        <taxon>Fungi</taxon>
        <taxon>Dikarya</taxon>
        <taxon>Basidiomycota</taxon>
        <taxon>Agaricomycotina</taxon>
        <taxon>Agaricomycetes</taxon>
        <taxon>Agaricomycetidae</taxon>
        <taxon>Agaricales</taxon>
        <taxon>Agaricineae</taxon>
        <taxon>Strophariaceae</taxon>
        <taxon>Agrocybe</taxon>
    </lineage>
</organism>
<evidence type="ECO:0000313" key="2">
    <source>
        <dbReference type="Proteomes" id="UP001148786"/>
    </source>
</evidence>
<dbReference type="Proteomes" id="UP001148786">
    <property type="component" value="Unassembled WGS sequence"/>
</dbReference>
<name>A0A9W8JVT1_9AGAR</name>
<keyword evidence="2" id="KW-1185">Reference proteome</keyword>
<dbReference type="EMBL" id="JANKHO010003269">
    <property type="protein sequence ID" value="KAJ3484857.1"/>
    <property type="molecule type" value="Genomic_DNA"/>
</dbReference>
<comment type="caution">
    <text evidence="1">The sequence shown here is derived from an EMBL/GenBank/DDBJ whole genome shotgun (WGS) entry which is preliminary data.</text>
</comment>
<sequence length="146" mass="15936">MLTFRFPSSSPLPTSLLVSYSLLSVPSAAALDTLLGMLTVKVVVDTIRVQETSRPLVVVGLHEIEKKFTPPRSRTYADPSTLPSLFADPPTSSTAGLDAMHKAKTTNSLSARHTPPNRHKIAAERRCSLHWPLTPQPTLKRRGSLV</sequence>
<reference evidence="1" key="1">
    <citation type="submission" date="2022-07" db="EMBL/GenBank/DDBJ databases">
        <title>Genome Sequence of Agrocybe chaxingu.</title>
        <authorList>
            <person name="Buettner E."/>
        </authorList>
    </citation>
    <scope>NUCLEOTIDE SEQUENCE</scope>
    <source>
        <strain evidence="1">MP-N11</strain>
    </source>
</reference>
<accession>A0A9W8JVT1</accession>
<dbReference type="AlphaFoldDB" id="A0A9W8JVT1"/>
<evidence type="ECO:0000313" key="1">
    <source>
        <dbReference type="EMBL" id="KAJ3484857.1"/>
    </source>
</evidence>
<gene>
    <name evidence="1" type="ORF">NLJ89_g11948</name>
</gene>
<proteinExistence type="predicted"/>
<protein>
    <submittedName>
        <fullName evidence="1">Uncharacterized protein</fullName>
    </submittedName>
</protein>